<keyword evidence="3" id="KW-0274">FAD</keyword>
<sequence>MSTALPLNRLAGRVVVVGAGPAAHRFVERLRTRGHDGPITVLGAEAHPAYNRVLLGSVLDGSLPPSAVSLPALDAEVHQGCAVTGIDRARRAVRTEDGREFGYDVLVLATGARPLVPEVVGLDSERFTALRTLADCARVTAATGPVAVLGGGLLGVEVARALLARGHRVVLVHREEHLVERQVDEVGGRMLAERLTELGVDVRLGVKATSYRPGTLRLGDGAEVPAELVVACTGVWPEVTVAQRAGVSVNRGVVVDDRLRTSDPHVHAIGDCAEHRGATPGSAASAWEQADALAAQLTGSGADYPGTRVVARLRAREVDLVSIGSVRDSFAGDAEIVTLSDPARSRYAKLALHAGRISGAVLLGFPAAIATVSQLHDRDLPMPADRLSVLLGTPAAVPGAPVEPPEDAVLCRCNTVTRKSLIHAWHGGARSVAELARATRATTGCGGCADDVGRLCSALADRIEPEKEGAA</sequence>
<feature type="domain" description="NADH-rubredoxin oxidoreductase C-terminal" evidence="6">
    <location>
        <begin position="311"/>
        <end position="364"/>
    </location>
</feature>
<dbReference type="InterPro" id="IPR007419">
    <property type="entry name" value="BFD-like_2Fe2S-bd_dom"/>
</dbReference>
<keyword evidence="2" id="KW-0285">Flavoprotein</keyword>
<dbReference type="Pfam" id="PF18267">
    <property type="entry name" value="Rubredoxin_C"/>
    <property type="match status" value="1"/>
</dbReference>
<dbReference type="Pfam" id="PF04324">
    <property type="entry name" value="Fer2_BFD"/>
    <property type="match status" value="1"/>
</dbReference>
<accession>A0A426K4Z4</accession>
<dbReference type="Gene3D" id="1.10.10.1100">
    <property type="entry name" value="BFD-like [2Fe-2S]-binding domain"/>
    <property type="match status" value="1"/>
</dbReference>
<proteinExistence type="predicted"/>
<dbReference type="EMBL" id="RSAA01000001">
    <property type="protein sequence ID" value="RRO20477.1"/>
    <property type="molecule type" value="Genomic_DNA"/>
</dbReference>
<reference evidence="7 8" key="1">
    <citation type="submission" date="2018-11" db="EMBL/GenBank/DDBJ databases">
        <title>Saccharopolyspora rhizosphaerae sp. nov., an actinomycete isolated from rhizosphere soil in Thailand.</title>
        <authorList>
            <person name="Intra B."/>
            <person name="Euanorasetr J."/>
            <person name="Take A."/>
            <person name="Inahashi Y."/>
            <person name="Mori M."/>
            <person name="Panbangred W."/>
            <person name="Matsumoto A."/>
        </authorList>
    </citation>
    <scope>NUCLEOTIDE SEQUENCE [LARGE SCALE GENOMIC DNA]</scope>
    <source>
        <strain evidence="7 8">H219</strain>
    </source>
</reference>
<evidence type="ECO:0000256" key="3">
    <source>
        <dbReference type="ARBA" id="ARBA00022827"/>
    </source>
</evidence>
<evidence type="ECO:0000259" key="6">
    <source>
        <dbReference type="Pfam" id="PF18267"/>
    </source>
</evidence>
<evidence type="ECO:0000259" key="4">
    <source>
        <dbReference type="Pfam" id="PF04324"/>
    </source>
</evidence>
<comment type="cofactor">
    <cofactor evidence="1">
        <name>FAD</name>
        <dbReference type="ChEBI" id="CHEBI:57692"/>
    </cofactor>
</comment>
<dbReference type="InterPro" id="IPR041854">
    <property type="entry name" value="BFD-like_2Fe2S-bd_dom_sf"/>
</dbReference>
<dbReference type="PANTHER" id="PTHR43429">
    <property type="entry name" value="PYRIDINE NUCLEOTIDE-DISULFIDE OXIDOREDUCTASE DOMAIN-CONTAINING"/>
    <property type="match status" value="1"/>
</dbReference>
<dbReference type="OrthoDB" id="9768666at2"/>
<dbReference type="GO" id="GO:0016491">
    <property type="term" value="F:oxidoreductase activity"/>
    <property type="evidence" value="ECO:0007669"/>
    <property type="project" value="InterPro"/>
</dbReference>
<dbReference type="CDD" id="cd19942">
    <property type="entry name" value="Fer2_BFD-like"/>
    <property type="match status" value="1"/>
</dbReference>
<protein>
    <submittedName>
        <fullName evidence="7">NAD(P)/FAD-dependent oxidoreductase</fullName>
    </submittedName>
</protein>
<dbReference type="InterPro" id="IPR023753">
    <property type="entry name" value="FAD/NAD-binding_dom"/>
</dbReference>
<dbReference type="RefSeq" id="WP_125088179.1">
    <property type="nucleotide sequence ID" value="NZ_RSAA01000001.1"/>
</dbReference>
<organism evidence="7 8">
    <name type="scientific">Saccharopolyspora rhizosphaerae</name>
    <dbReference type="NCBI Taxonomy" id="2492662"/>
    <lineage>
        <taxon>Bacteria</taxon>
        <taxon>Bacillati</taxon>
        <taxon>Actinomycetota</taxon>
        <taxon>Actinomycetes</taxon>
        <taxon>Pseudonocardiales</taxon>
        <taxon>Pseudonocardiaceae</taxon>
        <taxon>Saccharopolyspora</taxon>
    </lineage>
</organism>
<evidence type="ECO:0000256" key="1">
    <source>
        <dbReference type="ARBA" id="ARBA00001974"/>
    </source>
</evidence>
<dbReference type="InterPro" id="IPR050260">
    <property type="entry name" value="FAD-bd_OxRdtase"/>
</dbReference>
<feature type="domain" description="BFD-like [2Fe-2S]-binding" evidence="4">
    <location>
        <begin position="410"/>
        <end position="453"/>
    </location>
</feature>
<dbReference type="PANTHER" id="PTHR43429:SF3">
    <property type="entry name" value="NITRITE REDUCTASE [NAD(P)H]"/>
    <property type="match status" value="1"/>
</dbReference>
<dbReference type="PRINTS" id="PR00469">
    <property type="entry name" value="PNDRDTASEII"/>
</dbReference>
<name>A0A426K4Z4_9PSEU</name>
<evidence type="ECO:0000256" key="2">
    <source>
        <dbReference type="ARBA" id="ARBA00022630"/>
    </source>
</evidence>
<dbReference type="AlphaFoldDB" id="A0A426K4Z4"/>
<dbReference type="Proteomes" id="UP000274515">
    <property type="component" value="Unassembled WGS sequence"/>
</dbReference>
<keyword evidence="8" id="KW-1185">Reference proteome</keyword>
<dbReference type="InterPro" id="IPR036188">
    <property type="entry name" value="FAD/NAD-bd_sf"/>
</dbReference>
<evidence type="ECO:0000313" key="8">
    <source>
        <dbReference type="Proteomes" id="UP000274515"/>
    </source>
</evidence>
<dbReference type="PRINTS" id="PR00368">
    <property type="entry name" value="FADPNR"/>
</dbReference>
<feature type="domain" description="FAD/NAD(P)-binding" evidence="5">
    <location>
        <begin position="13"/>
        <end position="290"/>
    </location>
</feature>
<evidence type="ECO:0000313" key="7">
    <source>
        <dbReference type="EMBL" id="RRO20477.1"/>
    </source>
</evidence>
<dbReference type="Pfam" id="PF07992">
    <property type="entry name" value="Pyr_redox_2"/>
    <property type="match status" value="1"/>
</dbReference>
<dbReference type="SUPFAM" id="SSF51905">
    <property type="entry name" value="FAD/NAD(P)-binding domain"/>
    <property type="match status" value="1"/>
</dbReference>
<dbReference type="InterPro" id="IPR041575">
    <property type="entry name" value="Rubredoxin_C"/>
</dbReference>
<dbReference type="Gene3D" id="3.50.50.60">
    <property type="entry name" value="FAD/NAD(P)-binding domain"/>
    <property type="match status" value="2"/>
</dbReference>
<gene>
    <name evidence="7" type="ORF">EIL87_00840</name>
</gene>
<evidence type="ECO:0000259" key="5">
    <source>
        <dbReference type="Pfam" id="PF07992"/>
    </source>
</evidence>
<comment type="caution">
    <text evidence="7">The sequence shown here is derived from an EMBL/GenBank/DDBJ whole genome shotgun (WGS) entry which is preliminary data.</text>
</comment>